<proteinExistence type="predicted"/>
<keyword evidence="5" id="KW-1185">Reference proteome</keyword>
<evidence type="ECO:0000259" key="2">
    <source>
        <dbReference type="Pfam" id="PF20776"/>
    </source>
</evidence>
<feature type="domain" description="SLS1 first KH" evidence="1">
    <location>
        <begin position="206"/>
        <end position="274"/>
    </location>
</feature>
<dbReference type="InterPro" id="IPR048401">
    <property type="entry name" value="SLS1_C"/>
</dbReference>
<dbReference type="Pfam" id="PF14611">
    <property type="entry name" value="KH_SLS1_1"/>
    <property type="match status" value="1"/>
</dbReference>
<dbReference type="AlphaFoldDB" id="A0A0A8L6X1"/>
<accession>A0A0A8L6X1</accession>
<dbReference type="GO" id="GO:0005743">
    <property type="term" value="C:mitochondrial inner membrane"/>
    <property type="evidence" value="ECO:0007669"/>
    <property type="project" value="InterPro"/>
</dbReference>
<gene>
    <name evidence="4" type="ORF">KLDO_g2291</name>
</gene>
<dbReference type="InterPro" id="IPR048400">
    <property type="entry name" value="SLS1_N"/>
</dbReference>
<evidence type="ECO:0000259" key="1">
    <source>
        <dbReference type="Pfam" id="PF14611"/>
    </source>
</evidence>
<dbReference type="EMBL" id="CCBQ010000027">
    <property type="protein sequence ID" value="CDO94005.1"/>
    <property type="molecule type" value="Genomic_DNA"/>
</dbReference>
<dbReference type="Pfam" id="PF20776">
    <property type="entry name" value="SLS1_N"/>
    <property type="match status" value="1"/>
</dbReference>
<protein>
    <submittedName>
        <fullName evidence="4">WGS project CCBQ000000000 data, contig 00102</fullName>
    </submittedName>
</protein>
<organism evidence="4 5">
    <name type="scientific">Kluyveromyces dobzhanskii CBS 2104</name>
    <dbReference type="NCBI Taxonomy" id="1427455"/>
    <lineage>
        <taxon>Eukaryota</taxon>
        <taxon>Fungi</taxon>
        <taxon>Dikarya</taxon>
        <taxon>Ascomycota</taxon>
        <taxon>Saccharomycotina</taxon>
        <taxon>Saccharomycetes</taxon>
        <taxon>Saccharomycetales</taxon>
        <taxon>Saccharomycetaceae</taxon>
        <taxon>Kluyveromyces</taxon>
    </lineage>
</organism>
<dbReference type="Proteomes" id="UP000031516">
    <property type="component" value="Unassembled WGS sequence"/>
</dbReference>
<reference evidence="4 5" key="1">
    <citation type="submission" date="2014-03" db="EMBL/GenBank/DDBJ databases">
        <title>The genome of Kluyveromyces dobzhanskii.</title>
        <authorList>
            <person name="Nystedt B."/>
            <person name="Astrom S."/>
        </authorList>
    </citation>
    <scope>NUCLEOTIDE SEQUENCE [LARGE SCALE GENOMIC DNA]</scope>
    <source>
        <strain evidence="4 5">CBS 2104</strain>
    </source>
</reference>
<dbReference type="InterPro" id="IPR032741">
    <property type="entry name" value="Sls1_KH-1"/>
</dbReference>
<comment type="caution">
    <text evidence="4">The sequence shown here is derived from an EMBL/GenBank/DDBJ whole genome shotgun (WGS) entry which is preliminary data.</text>
</comment>
<feature type="domain" description="SLS1 N-terminal" evidence="2">
    <location>
        <begin position="122"/>
        <end position="197"/>
    </location>
</feature>
<dbReference type="OrthoDB" id="5392646at2759"/>
<sequence length="677" mass="77896">MASLRFLLPVPFRIPGVRFIHSTARILTQEGSENEVNLLLSKHGKKLKPKQGHFLVLTPHQTGVMRLPKKYKSQQPNFPLSVLDGFDLGRSANRDASVSQVQGVDILSNIQETTTKLMKFKEQEDNEQMAKAIESCKPNSAGISEKRYQQLEKVLDEQFTLQQLRNYCFLKHGVRKSRIPKKELIPTIIAKLWKCSIDYNKSEHDDLIVENEISLETRDIYLLLLTKNGRILQNLARIGATIAVVIDENKLVVRATSQIFKYVEVSISKILENVVSDDFSIEEFIKNHSAVDGVERMAPEEVIALMQTKSCSYVEVTDDSGYKISTIGRKNMNIINSLLLWVLNYNPQISETLVPYNGEEKVEKYPLTDYDWVNWISRKDNWHRLQKPVAIKQELEVKKLDLSEKIDAIWNAFENNKQNCAKPTGFNETKSLSIALGHILENSQQKYLFQSKIPQIIPKVLQLPLWDNEGFMEDEYAIDQHLYLVQMKFVPNLADVSHKVNVPPLEVWFNLDENNQADISSVRCVHTYSENSAYVQTPSLSHDYRVTVTDSVDAFPEDLESSQFHSWLQNEQPSFAKFLQDGSFCFTKMKRPRFPSSFLFEVKLEGFETTQKIRYDHLSHYQHRLLRFKYKEDILVQLSEIEGGSLGGNTSSIDFISTKESVGKEVVKQFINDVLQF</sequence>
<feature type="domain" description="SLS1 C-terminal" evidence="3">
    <location>
        <begin position="371"/>
        <end position="677"/>
    </location>
</feature>
<evidence type="ECO:0000313" key="5">
    <source>
        <dbReference type="Proteomes" id="UP000031516"/>
    </source>
</evidence>
<name>A0A0A8L6X1_9SACH</name>
<evidence type="ECO:0000259" key="3">
    <source>
        <dbReference type="Pfam" id="PF20778"/>
    </source>
</evidence>
<dbReference type="Pfam" id="PF20778">
    <property type="entry name" value="SLS1_C"/>
    <property type="match status" value="1"/>
</dbReference>
<evidence type="ECO:0000313" key="4">
    <source>
        <dbReference type="EMBL" id="CDO94005.1"/>
    </source>
</evidence>